<evidence type="ECO:0000313" key="2">
    <source>
        <dbReference type="Proteomes" id="UP000076871"/>
    </source>
</evidence>
<evidence type="ECO:0000313" key="1">
    <source>
        <dbReference type="EMBL" id="KZT00811.1"/>
    </source>
</evidence>
<dbReference type="InParanoid" id="A0A165BDL7"/>
<accession>A0A165BDL7</accession>
<dbReference type="RefSeq" id="XP_040758551.1">
    <property type="nucleotide sequence ID" value="XM_040913409.1"/>
</dbReference>
<protein>
    <submittedName>
        <fullName evidence="1">Uncharacterized protein</fullName>
    </submittedName>
</protein>
<name>A0A165BDL7_9APHY</name>
<dbReference type="EMBL" id="KV427676">
    <property type="protein sequence ID" value="KZT00811.1"/>
    <property type="molecule type" value="Genomic_DNA"/>
</dbReference>
<dbReference type="AlphaFoldDB" id="A0A165BDL7"/>
<reference evidence="1 2" key="1">
    <citation type="journal article" date="2016" name="Mol. Biol. Evol.">
        <title>Comparative Genomics of Early-Diverging Mushroom-Forming Fungi Provides Insights into the Origins of Lignocellulose Decay Capabilities.</title>
        <authorList>
            <person name="Nagy L.G."/>
            <person name="Riley R."/>
            <person name="Tritt A."/>
            <person name="Adam C."/>
            <person name="Daum C."/>
            <person name="Floudas D."/>
            <person name="Sun H."/>
            <person name="Yadav J.S."/>
            <person name="Pangilinan J."/>
            <person name="Larsson K.H."/>
            <person name="Matsuura K."/>
            <person name="Barry K."/>
            <person name="Labutti K."/>
            <person name="Kuo R."/>
            <person name="Ohm R.A."/>
            <person name="Bhattacharya S.S."/>
            <person name="Shirouzu T."/>
            <person name="Yoshinaga Y."/>
            <person name="Martin F.M."/>
            <person name="Grigoriev I.V."/>
            <person name="Hibbett D.S."/>
        </authorList>
    </citation>
    <scope>NUCLEOTIDE SEQUENCE [LARGE SCALE GENOMIC DNA]</scope>
    <source>
        <strain evidence="1 2">93-53</strain>
    </source>
</reference>
<organism evidence="1 2">
    <name type="scientific">Laetiporus sulphureus 93-53</name>
    <dbReference type="NCBI Taxonomy" id="1314785"/>
    <lineage>
        <taxon>Eukaryota</taxon>
        <taxon>Fungi</taxon>
        <taxon>Dikarya</taxon>
        <taxon>Basidiomycota</taxon>
        <taxon>Agaricomycotina</taxon>
        <taxon>Agaricomycetes</taxon>
        <taxon>Polyporales</taxon>
        <taxon>Laetiporus</taxon>
    </lineage>
</organism>
<dbReference type="GeneID" id="63830437"/>
<keyword evidence="2" id="KW-1185">Reference proteome</keyword>
<sequence length="408" mass="47441">MPLRVKAVYLPIWMIDMTLEATAWVYASPDGELGKHSITVTQVDQLSCIPGFDHDPLSKLSFASRELGGAWHLPATATNIKEQGQNILCLPFTRTPLHFMDAIRSLHPDKTTLYEEVRFDPASVKENLFAVFPLLLPVYLAEYESREGQPLTVVLEGWHKKASLITIASLAIAAVHAGRIIVENTDRYLVPSWLGPRFLQRQWRRLPHNKGVYLLMERQDYMYPIAHSAAKLDFRMLDALPEWTNQLISRWLKRKGKSEGAANLDASSALWDDLRIRPATLEERLRNEMFLLVDLYMVAVKRKINTIKEKNISAPDIRFPFEISVIDEHDYDEEDIDVPGAMKMKAQLFARTIELRFKSWTVEELEKRLEEANRWREQWMPRWWREWKDVHQDRPAKEGEKSPSKRTP</sequence>
<gene>
    <name evidence="1" type="ORF">LAESUDRAFT_764264</name>
</gene>
<dbReference type="Proteomes" id="UP000076871">
    <property type="component" value="Unassembled WGS sequence"/>
</dbReference>
<proteinExistence type="predicted"/>
<dbReference type="OrthoDB" id="2349883at2759"/>